<gene>
    <name evidence="2" type="ORF">A4U43_C04F30100</name>
</gene>
<evidence type="ECO:0000313" key="3">
    <source>
        <dbReference type="Proteomes" id="UP000243459"/>
    </source>
</evidence>
<feature type="region of interest" description="Disordered" evidence="1">
    <location>
        <begin position="1"/>
        <end position="23"/>
    </location>
</feature>
<reference evidence="3" key="1">
    <citation type="journal article" date="2017" name="Nat. Commun.">
        <title>The asparagus genome sheds light on the origin and evolution of a young Y chromosome.</title>
        <authorList>
            <person name="Harkess A."/>
            <person name="Zhou J."/>
            <person name="Xu C."/>
            <person name="Bowers J.E."/>
            <person name="Van der Hulst R."/>
            <person name="Ayyampalayam S."/>
            <person name="Mercati F."/>
            <person name="Riccardi P."/>
            <person name="McKain M.R."/>
            <person name="Kakrana A."/>
            <person name="Tang H."/>
            <person name="Ray J."/>
            <person name="Groenendijk J."/>
            <person name="Arikit S."/>
            <person name="Mathioni S.M."/>
            <person name="Nakano M."/>
            <person name="Shan H."/>
            <person name="Telgmann-Rauber A."/>
            <person name="Kanno A."/>
            <person name="Yue Z."/>
            <person name="Chen H."/>
            <person name="Li W."/>
            <person name="Chen Y."/>
            <person name="Xu X."/>
            <person name="Zhang Y."/>
            <person name="Luo S."/>
            <person name="Chen H."/>
            <person name="Gao J."/>
            <person name="Mao Z."/>
            <person name="Pires J.C."/>
            <person name="Luo M."/>
            <person name="Kudrna D."/>
            <person name="Wing R.A."/>
            <person name="Meyers B.C."/>
            <person name="Yi K."/>
            <person name="Kong H."/>
            <person name="Lavrijsen P."/>
            <person name="Sunseri F."/>
            <person name="Falavigna A."/>
            <person name="Ye Y."/>
            <person name="Leebens-Mack J.H."/>
            <person name="Chen G."/>
        </authorList>
    </citation>
    <scope>NUCLEOTIDE SEQUENCE [LARGE SCALE GENOMIC DNA]</scope>
    <source>
        <strain evidence="3">cv. DH0086</strain>
    </source>
</reference>
<evidence type="ECO:0000256" key="1">
    <source>
        <dbReference type="SAM" id="MobiDB-lite"/>
    </source>
</evidence>
<dbReference type="Proteomes" id="UP000243459">
    <property type="component" value="Chromosome 4"/>
</dbReference>
<organism evidence="2 3">
    <name type="scientific">Asparagus officinalis</name>
    <name type="common">Garden asparagus</name>
    <dbReference type="NCBI Taxonomy" id="4686"/>
    <lineage>
        <taxon>Eukaryota</taxon>
        <taxon>Viridiplantae</taxon>
        <taxon>Streptophyta</taxon>
        <taxon>Embryophyta</taxon>
        <taxon>Tracheophyta</taxon>
        <taxon>Spermatophyta</taxon>
        <taxon>Magnoliopsida</taxon>
        <taxon>Liliopsida</taxon>
        <taxon>Asparagales</taxon>
        <taxon>Asparagaceae</taxon>
        <taxon>Asparagoideae</taxon>
        <taxon>Asparagus</taxon>
    </lineage>
</organism>
<dbReference type="Gramene" id="ONK73346">
    <property type="protein sequence ID" value="ONK73346"/>
    <property type="gene ID" value="A4U43_C04F30100"/>
</dbReference>
<dbReference type="AlphaFoldDB" id="A0A5P1F4P3"/>
<evidence type="ECO:0000313" key="2">
    <source>
        <dbReference type="EMBL" id="ONK73346.1"/>
    </source>
</evidence>
<dbReference type="EMBL" id="CM007384">
    <property type="protein sequence ID" value="ONK73346.1"/>
    <property type="molecule type" value="Genomic_DNA"/>
</dbReference>
<name>A0A5P1F4P3_ASPOF</name>
<protein>
    <submittedName>
        <fullName evidence="2">Uncharacterized protein</fullName>
    </submittedName>
</protein>
<accession>A0A5P1F4P3</accession>
<proteinExistence type="predicted"/>
<keyword evidence="3" id="KW-1185">Reference proteome</keyword>
<sequence>MVNVATKLAGPSPVASQVGKRRKLKKVNRVKAETEALGGGDITVETEVPTRGKMALEALVKSTHHQGKELAVEGMSPSEEYGWPYPHHVDEIDSKIWDRLRMLLIGFLKVGP</sequence>